<protein>
    <submittedName>
        <fullName evidence="1">Uncharacterized protein</fullName>
    </submittedName>
</protein>
<accession>A0AAD7T005</accession>
<keyword evidence="2" id="KW-1185">Reference proteome</keyword>
<evidence type="ECO:0000313" key="2">
    <source>
        <dbReference type="Proteomes" id="UP001221898"/>
    </source>
</evidence>
<dbReference type="AlphaFoldDB" id="A0AAD7T005"/>
<sequence>MPEQRNLIVCKMYLLEKKESQSCVERALEAPQGVETECSSEAAVSQSRGAGRQRLSACIICFVSVWILYRLRISATAAGSTHTHTHRREETEQKVLTELQLKARSGESAETRKLLI</sequence>
<gene>
    <name evidence="1" type="ORF">AAFF_G00155280</name>
</gene>
<proteinExistence type="predicted"/>
<comment type="caution">
    <text evidence="1">The sequence shown here is derived from an EMBL/GenBank/DDBJ whole genome shotgun (WGS) entry which is preliminary data.</text>
</comment>
<dbReference type="Proteomes" id="UP001221898">
    <property type="component" value="Unassembled WGS sequence"/>
</dbReference>
<dbReference type="EMBL" id="JAINUG010000021">
    <property type="protein sequence ID" value="KAJ8411890.1"/>
    <property type="molecule type" value="Genomic_DNA"/>
</dbReference>
<evidence type="ECO:0000313" key="1">
    <source>
        <dbReference type="EMBL" id="KAJ8411890.1"/>
    </source>
</evidence>
<reference evidence="1" key="1">
    <citation type="journal article" date="2023" name="Science">
        <title>Genome structures resolve the early diversification of teleost fishes.</title>
        <authorList>
            <person name="Parey E."/>
            <person name="Louis A."/>
            <person name="Montfort J."/>
            <person name="Bouchez O."/>
            <person name="Roques C."/>
            <person name="Iampietro C."/>
            <person name="Lluch J."/>
            <person name="Castinel A."/>
            <person name="Donnadieu C."/>
            <person name="Desvignes T."/>
            <person name="Floi Bucao C."/>
            <person name="Jouanno E."/>
            <person name="Wen M."/>
            <person name="Mejri S."/>
            <person name="Dirks R."/>
            <person name="Jansen H."/>
            <person name="Henkel C."/>
            <person name="Chen W.J."/>
            <person name="Zahm M."/>
            <person name="Cabau C."/>
            <person name="Klopp C."/>
            <person name="Thompson A.W."/>
            <person name="Robinson-Rechavi M."/>
            <person name="Braasch I."/>
            <person name="Lecointre G."/>
            <person name="Bobe J."/>
            <person name="Postlethwait J.H."/>
            <person name="Berthelot C."/>
            <person name="Roest Crollius H."/>
            <person name="Guiguen Y."/>
        </authorList>
    </citation>
    <scope>NUCLEOTIDE SEQUENCE</scope>
    <source>
        <strain evidence="1">NC1722</strain>
    </source>
</reference>
<organism evidence="1 2">
    <name type="scientific">Aldrovandia affinis</name>
    <dbReference type="NCBI Taxonomy" id="143900"/>
    <lineage>
        <taxon>Eukaryota</taxon>
        <taxon>Metazoa</taxon>
        <taxon>Chordata</taxon>
        <taxon>Craniata</taxon>
        <taxon>Vertebrata</taxon>
        <taxon>Euteleostomi</taxon>
        <taxon>Actinopterygii</taxon>
        <taxon>Neopterygii</taxon>
        <taxon>Teleostei</taxon>
        <taxon>Notacanthiformes</taxon>
        <taxon>Halosauridae</taxon>
        <taxon>Aldrovandia</taxon>
    </lineage>
</organism>
<name>A0AAD7T005_9TELE</name>